<organism evidence="4 5">
    <name type="scientific">Streptomyces calidiresistens</name>
    <dbReference type="NCBI Taxonomy" id="1485586"/>
    <lineage>
        <taxon>Bacteria</taxon>
        <taxon>Bacillati</taxon>
        <taxon>Actinomycetota</taxon>
        <taxon>Actinomycetes</taxon>
        <taxon>Kitasatosporales</taxon>
        <taxon>Streptomycetaceae</taxon>
        <taxon>Streptomyces</taxon>
    </lineage>
</organism>
<dbReference type="Pfam" id="PF00005">
    <property type="entry name" value="ABC_tran"/>
    <property type="match status" value="1"/>
</dbReference>
<evidence type="ECO:0000313" key="5">
    <source>
        <dbReference type="Proteomes" id="UP000530234"/>
    </source>
</evidence>
<sequence length="176" mass="18597">MIQAIGLTGPLGRRREPVVDDLTFDARPGAVTVLLGPPGAGKSTVLRLLLGLAPHRGAALVRGRPVRRIPRPAREIGALLDRPRPHPGRTVRGHLRLSAAAAGVPAARADELLEAVGMSGLADRRAATLSQGMERRLVLATALIGDPHTLLLDEPVRDLDPREAALLHGLVRGWAG</sequence>
<evidence type="ECO:0000256" key="2">
    <source>
        <dbReference type="ARBA" id="ARBA00022448"/>
    </source>
</evidence>
<feature type="non-terminal residue" evidence="4">
    <location>
        <position position="176"/>
    </location>
</feature>
<evidence type="ECO:0000313" key="4">
    <source>
        <dbReference type="EMBL" id="MBB0231976.1"/>
    </source>
</evidence>
<dbReference type="GO" id="GO:0016887">
    <property type="term" value="F:ATP hydrolysis activity"/>
    <property type="evidence" value="ECO:0007669"/>
    <property type="project" value="InterPro"/>
</dbReference>
<dbReference type="PANTHER" id="PTHR43335">
    <property type="entry name" value="ABC TRANSPORTER, ATP-BINDING PROTEIN"/>
    <property type="match status" value="1"/>
</dbReference>
<dbReference type="Proteomes" id="UP000530234">
    <property type="component" value="Unassembled WGS sequence"/>
</dbReference>
<dbReference type="AlphaFoldDB" id="A0A7W3T757"/>
<evidence type="ECO:0000259" key="3">
    <source>
        <dbReference type="PROSITE" id="PS50893"/>
    </source>
</evidence>
<dbReference type="RefSeq" id="WP_182666529.1">
    <property type="nucleotide sequence ID" value="NZ_VKHS01000705.1"/>
</dbReference>
<gene>
    <name evidence="4" type="ORF">FOE67_21365</name>
</gene>
<keyword evidence="4" id="KW-0067">ATP-binding</keyword>
<keyword evidence="2" id="KW-0813">Transport</keyword>
<name>A0A7W3T757_9ACTN</name>
<evidence type="ECO:0000256" key="1">
    <source>
        <dbReference type="ARBA" id="ARBA00005417"/>
    </source>
</evidence>
<comment type="caution">
    <text evidence="4">The sequence shown here is derived from an EMBL/GenBank/DDBJ whole genome shotgun (WGS) entry which is preliminary data.</text>
</comment>
<keyword evidence="4" id="KW-0547">Nucleotide-binding</keyword>
<dbReference type="EMBL" id="VKHS01000705">
    <property type="protein sequence ID" value="MBB0231976.1"/>
    <property type="molecule type" value="Genomic_DNA"/>
</dbReference>
<dbReference type="SUPFAM" id="SSF52540">
    <property type="entry name" value="P-loop containing nucleoside triphosphate hydrolases"/>
    <property type="match status" value="1"/>
</dbReference>
<dbReference type="PROSITE" id="PS50893">
    <property type="entry name" value="ABC_TRANSPORTER_2"/>
    <property type="match status" value="1"/>
</dbReference>
<protein>
    <submittedName>
        <fullName evidence="4">ATP-binding cassette domain-containing protein</fullName>
    </submittedName>
</protein>
<dbReference type="Gene3D" id="3.40.50.300">
    <property type="entry name" value="P-loop containing nucleotide triphosphate hydrolases"/>
    <property type="match status" value="1"/>
</dbReference>
<reference evidence="5" key="1">
    <citation type="submission" date="2019-10" db="EMBL/GenBank/DDBJ databases">
        <title>Streptomyces sp. nov., a novel actinobacterium isolated from alkaline environment.</title>
        <authorList>
            <person name="Golinska P."/>
        </authorList>
    </citation>
    <scope>NUCLEOTIDE SEQUENCE [LARGE SCALE GENOMIC DNA]</scope>
    <source>
        <strain evidence="5">DSM 42108</strain>
    </source>
</reference>
<accession>A0A7W3T757</accession>
<dbReference type="PANTHER" id="PTHR43335:SF4">
    <property type="entry name" value="ABC TRANSPORTER, ATP-BINDING PROTEIN"/>
    <property type="match status" value="1"/>
</dbReference>
<keyword evidence="5" id="KW-1185">Reference proteome</keyword>
<proteinExistence type="inferred from homology"/>
<dbReference type="InterPro" id="IPR027417">
    <property type="entry name" value="P-loop_NTPase"/>
</dbReference>
<dbReference type="GO" id="GO:0005524">
    <property type="term" value="F:ATP binding"/>
    <property type="evidence" value="ECO:0007669"/>
    <property type="project" value="UniProtKB-KW"/>
</dbReference>
<comment type="similarity">
    <text evidence="1">Belongs to the ABC transporter superfamily.</text>
</comment>
<dbReference type="InterPro" id="IPR003439">
    <property type="entry name" value="ABC_transporter-like_ATP-bd"/>
</dbReference>
<feature type="domain" description="ABC transporter" evidence="3">
    <location>
        <begin position="2"/>
        <end position="175"/>
    </location>
</feature>